<dbReference type="GeneID" id="567766"/>
<evidence type="ECO:0000256" key="1">
    <source>
        <dbReference type="ARBA" id="ARBA00023157"/>
    </source>
</evidence>
<dbReference type="Proteomes" id="UP000000437">
    <property type="component" value="Chromosome 20"/>
</dbReference>
<dbReference type="PROSITE" id="PS00615">
    <property type="entry name" value="C_TYPE_LECTIN_1"/>
    <property type="match status" value="1"/>
</dbReference>
<evidence type="ECO:0000313" key="6">
    <source>
        <dbReference type="ZFIN" id="ZDB-GENE-041014-239"/>
    </source>
</evidence>
<dbReference type="InterPro" id="IPR016187">
    <property type="entry name" value="CTDL_fold"/>
</dbReference>
<name>A0AB32T8Q9_DANRE</name>
<dbReference type="AlphaFoldDB" id="A0AB32T8Q9"/>
<dbReference type="InterPro" id="IPR016186">
    <property type="entry name" value="C-type_lectin-like/link_sf"/>
</dbReference>
<dbReference type="PANTHER" id="PTHR22803">
    <property type="entry name" value="MANNOSE, PHOSPHOLIPASE, LECTIN RECEPTOR RELATED"/>
    <property type="match status" value="1"/>
</dbReference>
<dbReference type="CDD" id="cd00037">
    <property type="entry name" value="CLECT"/>
    <property type="match status" value="1"/>
</dbReference>
<dbReference type="FunFam" id="3.10.100.10:FF:000105">
    <property type="entry name" value="Lectin"/>
    <property type="match status" value="1"/>
</dbReference>
<dbReference type="SUPFAM" id="SSF56436">
    <property type="entry name" value="C-type lectin-like"/>
    <property type="match status" value="1"/>
</dbReference>
<dbReference type="InterPro" id="IPR050111">
    <property type="entry name" value="C-type_lectin/snaclec_domain"/>
</dbReference>
<dbReference type="ZFIN" id="ZDB-GENE-041014-239">
    <property type="gene designation" value="si:dkey-241l7.3"/>
</dbReference>
<keyword evidence="7" id="KW-1267">Proteomics identification</keyword>
<keyword evidence="4" id="KW-1185">Reference proteome</keyword>
<feature type="chain" id="PRO_5044295858" evidence="2">
    <location>
        <begin position="24"/>
        <end position="157"/>
    </location>
</feature>
<evidence type="ECO:0000313" key="5">
    <source>
        <dbReference type="RefSeq" id="XP_068071822.1"/>
    </source>
</evidence>
<evidence type="ECO:0007829" key="7">
    <source>
        <dbReference type="PeptideAtlas" id="A0AB32T8Q9"/>
    </source>
</evidence>
<dbReference type="AGR" id="ZFIN:ZDB-GENE-041014-239"/>
<dbReference type="KEGG" id="dre:567766"/>
<dbReference type="SMART" id="SM00034">
    <property type="entry name" value="CLECT"/>
    <property type="match status" value="1"/>
</dbReference>
<organism evidence="4 5">
    <name type="scientific">Danio rerio</name>
    <name type="common">Zebrafish</name>
    <name type="synonym">Brachydanio rerio</name>
    <dbReference type="NCBI Taxonomy" id="7955"/>
    <lineage>
        <taxon>Eukaryota</taxon>
        <taxon>Metazoa</taxon>
        <taxon>Chordata</taxon>
        <taxon>Craniata</taxon>
        <taxon>Vertebrata</taxon>
        <taxon>Euteleostomi</taxon>
        <taxon>Actinopterygii</taxon>
        <taxon>Neopterygii</taxon>
        <taxon>Teleostei</taxon>
        <taxon>Ostariophysi</taxon>
        <taxon>Cypriniformes</taxon>
        <taxon>Danionidae</taxon>
        <taxon>Danioninae</taxon>
        <taxon>Danio</taxon>
    </lineage>
</organism>
<protein>
    <submittedName>
        <fullName evidence="5">Ladderlectin isoform X1</fullName>
    </submittedName>
</protein>
<dbReference type="Pfam" id="PF00059">
    <property type="entry name" value="Lectin_C"/>
    <property type="match status" value="1"/>
</dbReference>
<evidence type="ECO:0000259" key="3">
    <source>
        <dbReference type="PROSITE" id="PS50041"/>
    </source>
</evidence>
<accession>A0AB32T8Q9</accession>
<sequence>MFRFMMFLLRSLLLLSIVFSMEGADEERLRCERGWSGSGSRCFRFFSRSVNWVTAERNCQSLGGNLASVHDQVENDFLLTLVPGSTRCWIGGHDGEQDGQWLWSDGSVYGYTNWCSGEPSGGSEHCLEINWTSDRCWNDQRCSTRMGYLCAKRRVPC</sequence>
<evidence type="ECO:0000256" key="2">
    <source>
        <dbReference type="SAM" id="SignalP"/>
    </source>
</evidence>
<dbReference type="InterPro" id="IPR001304">
    <property type="entry name" value="C-type_lectin-like"/>
</dbReference>
<feature type="signal peptide" evidence="2">
    <location>
        <begin position="1"/>
        <end position="23"/>
    </location>
</feature>
<keyword evidence="1" id="KW-1015">Disulfide bond</keyword>
<dbReference type="InterPro" id="IPR018378">
    <property type="entry name" value="C-type_lectin_CS"/>
</dbReference>
<dbReference type="PRINTS" id="PR00356">
    <property type="entry name" value="ANTIFREEZEII"/>
</dbReference>
<dbReference type="Gene3D" id="3.10.100.10">
    <property type="entry name" value="Mannose-Binding Protein A, subunit A"/>
    <property type="match status" value="1"/>
</dbReference>
<gene>
    <name evidence="5 6" type="primary">si:dkey-241l7.3</name>
</gene>
<reference evidence="5" key="1">
    <citation type="submission" date="2025-08" db="UniProtKB">
        <authorList>
            <consortium name="RefSeq"/>
        </authorList>
    </citation>
    <scope>IDENTIFICATION</scope>
    <source>
        <strain evidence="5">Tuebingen</strain>
        <tissue evidence="5">Fibroblasts and whole tissue</tissue>
    </source>
</reference>
<evidence type="ECO:0000313" key="4">
    <source>
        <dbReference type="Proteomes" id="UP000000437"/>
    </source>
</evidence>
<keyword evidence="2" id="KW-0732">Signal</keyword>
<dbReference type="PROSITE" id="PS50041">
    <property type="entry name" value="C_TYPE_LECTIN_2"/>
    <property type="match status" value="1"/>
</dbReference>
<proteinExistence type="evidence at protein level"/>
<feature type="domain" description="C-type lectin" evidence="3">
    <location>
        <begin position="38"/>
        <end position="151"/>
    </location>
</feature>
<dbReference type="InterPro" id="IPR002353">
    <property type="entry name" value="AntifreezeII"/>
</dbReference>
<dbReference type="RefSeq" id="XP_068071822.1">
    <property type="nucleotide sequence ID" value="XM_068215721.1"/>
</dbReference>